<evidence type="ECO:0000256" key="6">
    <source>
        <dbReference type="ARBA" id="ARBA00022729"/>
    </source>
</evidence>
<dbReference type="InterPro" id="IPR018208">
    <property type="entry name" value="GH11_AS_1"/>
</dbReference>
<dbReference type="AlphaFoldDB" id="A0A8H4XD35"/>
<dbReference type="PROSITE" id="PS00776">
    <property type="entry name" value="GH11_1"/>
    <property type="match status" value="1"/>
</dbReference>
<evidence type="ECO:0000313" key="18">
    <source>
        <dbReference type="EMBL" id="KAF4969950.1"/>
    </source>
</evidence>
<feature type="active site" description="Proton donor" evidence="12">
    <location>
        <position position="206"/>
    </location>
</feature>
<dbReference type="InterPro" id="IPR035971">
    <property type="entry name" value="CBD_sf"/>
</dbReference>
<reference evidence="18" key="1">
    <citation type="journal article" date="2020" name="BMC Genomics">
        <title>Correction to: Identification and distribution of gene clusters required for synthesis of sphingolipid metabolism inhibitors in diverse species of the filamentous fungus Fusarium.</title>
        <authorList>
            <person name="Kim H.S."/>
            <person name="Lohmar J.M."/>
            <person name="Busman M."/>
            <person name="Brown D.W."/>
            <person name="Naumann T.A."/>
            <person name="Divon H.H."/>
            <person name="Lysoe E."/>
            <person name="Uhlig S."/>
            <person name="Proctor R.H."/>
        </authorList>
    </citation>
    <scope>NUCLEOTIDE SEQUENCE</scope>
    <source>
        <strain evidence="18">NRRL 20472</strain>
    </source>
</reference>
<dbReference type="PANTHER" id="PTHR46828:SF3">
    <property type="entry name" value="ENDO-1,4-BETA-XYLANASE"/>
    <property type="match status" value="1"/>
</dbReference>
<dbReference type="EC" id="3.2.1.8" evidence="4 12"/>
<sequence>MVAFTSVFAGLTLVAGALSAPSEQLFSKRAGTPNSQGTHDGFYYSWWSDGASDATYTNGPGGQYSIEWKAGGNLVGGKGFNPGTRRTVDYSGDYKPNGNSYLALYGWTKNPLIEYYVVESFGTYNPSSGGEKKGEVETDGGVYDIYTSTRTNAPSIDGTQTFQQFWSVRREKRASGSINAGAHFDAWEKAGLKLGTTFDYQIMATEGYDSSGSASITVSEGSSASSETEEQKIETSADNEPAQSETETEAKPVEAESGNSGSNCAAIWGQCGGDHFTGPTCCQSGKCNKVNQYYSHMRLSGNGRPVAGSHRKPAPLPAGEYETDLPLREVGKSLPSNRFFHRMRLLTST</sequence>
<dbReference type="SMART" id="SM00236">
    <property type="entry name" value="fCBD"/>
    <property type="match status" value="1"/>
</dbReference>
<dbReference type="UniPathway" id="UPA00114"/>
<evidence type="ECO:0000256" key="14">
    <source>
        <dbReference type="SAM" id="MobiDB-lite"/>
    </source>
</evidence>
<evidence type="ECO:0000256" key="5">
    <source>
        <dbReference type="ARBA" id="ARBA00022651"/>
    </source>
</evidence>
<feature type="domain" description="GH11" evidence="17">
    <location>
        <begin position="30"/>
        <end position="219"/>
    </location>
</feature>
<keyword evidence="8" id="KW-0843">Virulence</keyword>
<gene>
    <name evidence="18" type="ORF">FSARC_2936</name>
</gene>
<comment type="similarity">
    <text evidence="3 12 13">Belongs to the glycosyl hydrolase 11 (cellulase G) family.</text>
</comment>
<dbReference type="InterPro" id="IPR033123">
    <property type="entry name" value="GH11_dom"/>
</dbReference>
<evidence type="ECO:0000259" key="17">
    <source>
        <dbReference type="PROSITE" id="PS51761"/>
    </source>
</evidence>
<evidence type="ECO:0000256" key="3">
    <source>
        <dbReference type="ARBA" id="ARBA00007792"/>
    </source>
</evidence>
<keyword evidence="9 12" id="KW-0119">Carbohydrate metabolism</keyword>
<dbReference type="GO" id="GO:0031176">
    <property type="term" value="F:endo-1,4-beta-xylanase activity"/>
    <property type="evidence" value="ECO:0007669"/>
    <property type="project" value="UniProtKB-UniRule"/>
</dbReference>
<accession>A0A8H4XD35</accession>
<evidence type="ECO:0000256" key="8">
    <source>
        <dbReference type="ARBA" id="ARBA00023026"/>
    </source>
</evidence>
<keyword evidence="6 15" id="KW-0732">Signal</keyword>
<dbReference type="FunFam" id="2.60.120.180:FF:000001">
    <property type="entry name" value="Endo-1,4-beta-xylanase"/>
    <property type="match status" value="1"/>
</dbReference>
<dbReference type="SUPFAM" id="SSF57180">
    <property type="entry name" value="Cellulose-binding domain"/>
    <property type="match status" value="1"/>
</dbReference>
<reference evidence="18" key="2">
    <citation type="submission" date="2020-05" db="EMBL/GenBank/DDBJ databases">
        <authorList>
            <person name="Kim H.-S."/>
            <person name="Proctor R.H."/>
            <person name="Brown D.W."/>
        </authorList>
    </citation>
    <scope>NUCLEOTIDE SEQUENCE</scope>
    <source>
        <strain evidence="18">NRRL 20472</strain>
    </source>
</reference>
<evidence type="ECO:0000256" key="4">
    <source>
        <dbReference type="ARBA" id="ARBA00012590"/>
    </source>
</evidence>
<dbReference type="PANTHER" id="PTHR46828">
    <property type="entry name" value="ENDO-1,4-BETA-XYLANASE A-RELATED"/>
    <property type="match status" value="1"/>
</dbReference>
<comment type="pathway">
    <text evidence="2 12 13">Glycan degradation; xylan degradation.</text>
</comment>
<keyword evidence="11 12" id="KW-0624">Polysaccharide degradation</keyword>
<name>A0A8H4XD35_9HYPO</name>
<dbReference type="InterPro" id="IPR001137">
    <property type="entry name" value="Glyco_hydro_11"/>
</dbReference>
<dbReference type="Pfam" id="PF00734">
    <property type="entry name" value="CBM_1"/>
    <property type="match status" value="1"/>
</dbReference>
<feature type="region of interest" description="Disordered" evidence="14">
    <location>
        <begin position="210"/>
        <end position="259"/>
    </location>
</feature>
<dbReference type="Pfam" id="PF00457">
    <property type="entry name" value="Glyco_hydro_11"/>
    <property type="match status" value="1"/>
</dbReference>
<dbReference type="OrthoDB" id="2115822at2759"/>
<dbReference type="InterPro" id="IPR000254">
    <property type="entry name" value="CBD"/>
</dbReference>
<feature type="chain" id="PRO_5035003017" description="Endo-1,4-beta-xylanase" evidence="15">
    <location>
        <begin position="20"/>
        <end position="349"/>
    </location>
</feature>
<evidence type="ECO:0000256" key="11">
    <source>
        <dbReference type="ARBA" id="ARBA00023326"/>
    </source>
</evidence>
<feature type="signal peptide" evidence="15">
    <location>
        <begin position="1"/>
        <end position="19"/>
    </location>
</feature>
<dbReference type="InterPro" id="IPR013319">
    <property type="entry name" value="GH11/12"/>
</dbReference>
<keyword evidence="5 12" id="KW-0858">Xylan degradation</keyword>
<evidence type="ECO:0000313" key="19">
    <source>
        <dbReference type="Proteomes" id="UP000622797"/>
    </source>
</evidence>
<dbReference type="Gene3D" id="2.60.120.180">
    <property type="match status" value="1"/>
</dbReference>
<dbReference type="PROSITE" id="PS51164">
    <property type="entry name" value="CBM1_2"/>
    <property type="match status" value="1"/>
</dbReference>
<dbReference type="GO" id="GO:0030248">
    <property type="term" value="F:cellulose binding"/>
    <property type="evidence" value="ECO:0007669"/>
    <property type="project" value="InterPro"/>
</dbReference>
<keyword evidence="7 12" id="KW-0378">Hydrolase</keyword>
<evidence type="ECO:0000256" key="2">
    <source>
        <dbReference type="ARBA" id="ARBA00004851"/>
    </source>
</evidence>
<comment type="caution">
    <text evidence="18">The sequence shown here is derived from an EMBL/GenBank/DDBJ whole genome shotgun (WGS) entry which is preliminary data.</text>
</comment>
<feature type="compositionally biased region" description="Low complexity" evidence="14">
    <location>
        <begin position="210"/>
        <end position="226"/>
    </location>
</feature>
<protein>
    <recommendedName>
        <fullName evidence="4 12">Endo-1,4-beta-xylanase</fullName>
        <ecNumber evidence="4 12">3.2.1.8</ecNumber>
    </recommendedName>
</protein>
<keyword evidence="19" id="KW-1185">Reference proteome</keyword>
<dbReference type="GO" id="GO:0045493">
    <property type="term" value="P:xylan catabolic process"/>
    <property type="evidence" value="ECO:0007669"/>
    <property type="project" value="UniProtKB-UniRule"/>
</dbReference>
<dbReference type="GO" id="GO:0005576">
    <property type="term" value="C:extracellular region"/>
    <property type="evidence" value="ECO:0007669"/>
    <property type="project" value="InterPro"/>
</dbReference>
<comment type="catalytic activity">
    <reaction evidence="1 12 13">
        <text>Endohydrolysis of (1-&gt;4)-beta-D-xylosidic linkages in xylans.</text>
        <dbReference type="EC" id="3.2.1.8"/>
    </reaction>
</comment>
<keyword evidence="10 12" id="KW-0326">Glycosidase</keyword>
<feature type="domain" description="CBM1" evidence="16">
    <location>
        <begin position="263"/>
        <end position="298"/>
    </location>
</feature>
<evidence type="ECO:0000259" key="16">
    <source>
        <dbReference type="PROSITE" id="PS51164"/>
    </source>
</evidence>
<evidence type="ECO:0000256" key="7">
    <source>
        <dbReference type="ARBA" id="ARBA00022801"/>
    </source>
</evidence>
<evidence type="ECO:0000256" key="12">
    <source>
        <dbReference type="PROSITE-ProRule" id="PRU01097"/>
    </source>
</evidence>
<feature type="compositionally biased region" description="Polar residues" evidence="14">
    <location>
        <begin position="236"/>
        <end position="245"/>
    </location>
</feature>
<evidence type="ECO:0000256" key="15">
    <source>
        <dbReference type="SAM" id="SignalP"/>
    </source>
</evidence>
<evidence type="ECO:0000256" key="13">
    <source>
        <dbReference type="RuleBase" id="RU362015"/>
    </source>
</evidence>
<evidence type="ECO:0000256" key="1">
    <source>
        <dbReference type="ARBA" id="ARBA00000681"/>
    </source>
</evidence>
<dbReference type="Proteomes" id="UP000622797">
    <property type="component" value="Unassembled WGS sequence"/>
</dbReference>
<dbReference type="EMBL" id="JABEXW010000142">
    <property type="protein sequence ID" value="KAF4969950.1"/>
    <property type="molecule type" value="Genomic_DNA"/>
</dbReference>
<dbReference type="PRINTS" id="PR00911">
    <property type="entry name" value="GLHYDRLASE11"/>
</dbReference>
<proteinExistence type="inferred from homology"/>
<dbReference type="SUPFAM" id="SSF49899">
    <property type="entry name" value="Concanavalin A-like lectins/glucanases"/>
    <property type="match status" value="1"/>
</dbReference>
<dbReference type="PROSITE" id="PS51761">
    <property type="entry name" value="GH11_3"/>
    <property type="match status" value="1"/>
</dbReference>
<organism evidence="18 19">
    <name type="scientific">Fusarium sarcochroum</name>
    <dbReference type="NCBI Taxonomy" id="1208366"/>
    <lineage>
        <taxon>Eukaryota</taxon>
        <taxon>Fungi</taxon>
        <taxon>Dikarya</taxon>
        <taxon>Ascomycota</taxon>
        <taxon>Pezizomycotina</taxon>
        <taxon>Sordariomycetes</taxon>
        <taxon>Hypocreomycetidae</taxon>
        <taxon>Hypocreales</taxon>
        <taxon>Nectriaceae</taxon>
        <taxon>Fusarium</taxon>
        <taxon>Fusarium lateritium species complex</taxon>
    </lineage>
</organism>
<dbReference type="InterPro" id="IPR013320">
    <property type="entry name" value="ConA-like_dom_sf"/>
</dbReference>
<evidence type="ECO:0000256" key="10">
    <source>
        <dbReference type="ARBA" id="ARBA00023295"/>
    </source>
</evidence>
<feature type="active site" description="Nucleophile" evidence="12">
    <location>
        <position position="114"/>
    </location>
</feature>
<evidence type="ECO:0000256" key="9">
    <source>
        <dbReference type="ARBA" id="ARBA00023277"/>
    </source>
</evidence>